<sequence>MSRKFLVDKVGKRQRRANPIVLDGGDEVVALLESSDELILHGISQLRLTVVLGVIYDCNDDCVHDAIHHGDEAFDIFVMSLLGNYQ</sequence>
<name>A0A3S5CPP3_9PLAT</name>
<gene>
    <name evidence="1" type="ORF">PXEA_LOCUS19672</name>
</gene>
<proteinExistence type="predicted"/>
<evidence type="ECO:0000313" key="1">
    <source>
        <dbReference type="EMBL" id="VEL26232.1"/>
    </source>
</evidence>
<organism evidence="1 2">
    <name type="scientific">Protopolystoma xenopodis</name>
    <dbReference type="NCBI Taxonomy" id="117903"/>
    <lineage>
        <taxon>Eukaryota</taxon>
        <taxon>Metazoa</taxon>
        <taxon>Spiralia</taxon>
        <taxon>Lophotrochozoa</taxon>
        <taxon>Platyhelminthes</taxon>
        <taxon>Monogenea</taxon>
        <taxon>Polyopisthocotylea</taxon>
        <taxon>Polystomatidea</taxon>
        <taxon>Polystomatidae</taxon>
        <taxon>Protopolystoma</taxon>
    </lineage>
</organism>
<protein>
    <submittedName>
        <fullName evidence="1">Uncharacterized protein</fullName>
    </submittedName>
</protein>
<evidence type="ECO:0000313" key="2">
    <source>
        <dbReference type="Proteomes" id="UP000784294"/>
    </source>
</evidence>
<comment type="caution">
    <text evidence="1">The sequence shown here is derived from an EMBL/GenBank/DDBJ whole genome shotgun (WGS) entry which is preliminary data.</text>
</comment>
<keyword evidence="2" id="KW-1185">Reference proteome</keyword>
<dbReference type="AlphaFoldDB" id="A0A3S5CPP3"/>
<reference evidence="1" key="1">
    <citation type="submission" date="2018-11" db="EMBL/GenBank/DDBJ databases">
        <authorList>
            <consortium name="Pathogen Informatics"/>
        </authorList>
    </citation>
    <scope>NUCLEOTIDE SEQUENCE</scope>
</reference>
<dbReference type="EMBL" id="CAAALY010078917">
    <property type="protein sequence ID" value="VEL26232.1"/>
    <property type="molecule type" value="Genomic_DNA"/>
</dbReference>
<accession>A0A3S5CPP3</accession>
<dbReference type="Proteomes" id="UP000784294">
    <property type="component" value="Unassembled WGS sequence"/>
</dbReference>